<reference evidence="6 7" key="1">
    <citation type="submission" date="2019-10" db="EMBL/GenBank/DDBJ databases">
        <title>Cognatihalovulum marinum gen. nov. sp. nov., a new member of the family Rhodobacteraceae isolated from deep seawater of the Northwest Indian Ocean.</title>
        <authorList>
            <person name="Ruan C."/>
            <person name="Wang J."/>
            <person name="Zheng X."/>
            <person name="Song L."/>
            <person name="Zhu Y."/>
            <person name="Huang Y."/>
            <person name="Lu Z."/>
            <person name="Du W."/>
            <person name="Huang L."/>
            <person name="Dai X."/>
        </authorList>
    </citation>
    <scope>NUCLEOTIDE SEQUENCE [LARGE SCALE GENOMIC DNA]</scope>
    <source>
        <strain evidence="6 7">2CG4</strain>
    </source>
</reference>
<dbReference type="Pfam" id="PF05426">
    <property type="entry name" value="Alginate_lyase"/>
    <property type="match status" value="1"/>
</dbReference>
<dbReference type="SUPFAM" id="SSF48230">
    <property type="entry name" value="Chondroitin AC/alginate lyase"/>
    <property type="match status" value="1"/>
</dbReference>
<gene>
    <name evidence="6" type="ORF">GE300_04265</name>
</gene>
<evidence type="ECO:0000256" key="2">
    <source>
        <dbReference type="ARBA" id="ARBA00023239"/>
    </source>
</evidence>
<feature type="chain" id="PRO_5026951724" description="Alginate lyase domain-containing protein" evidence="4">
    <location>
        <begin position="47"/>
        <end position="371"/>
    </location>
</feature>
<accession>A0A6L5YWW8</accession>
<dbReference type="AlphaFoldDB" id="A0A6L5YWW8"/>
<dbReference type="GO" id="GO:0016829">
    <property type="term" value="F:lyase activity"/>
    <property type="evidence" value="ECO:0007669"/>
    <property type="project" value="UniProtKB-KW"/>
</dbReference>
<feature type="signal peptide" evidence="4">
    <location>
        <begin position="1"/>
        <end position="46"/>
    </location>
</feature>
<comment type="caution">
    <text evidence="6">The sequence shown here is derived from an EMBL/GenBank/DDBJ whole genome shotgun (WGS) entry which is preliminary data.</text>
</comment>
<evidence type="ECO:0000256" key="1">
    <source>
        <dbReference type="ARBA" id="ARBA00022729"/>
    </source>
</evidence>
<evidence type="ECO:0000259" key="5">
    <source>
        <dbReference type="Pfam" id="PF05426"/>
    </source>
</evidence>
<feature type="domain" description="Alginate lyase" evidence="5">
    <location>
        <begin position="178"/>
        <end position="301"/>
    </location>
</feature>
<evidence type="ECO:0000313" key="6">
    <source>
        <dbReference type="EMBL" id="MSU88836.1"/>
    </source>
</evidence>
<keyword evidence="1 4" id="KW-0732">Signal</keyword>
<organism evidence="6 7">
    <name type="scientific">Halovulum marinum</name>
    <dbReference type="NCBI Taxonomy" id="2662447"/>
    <lineage>
        <taxon>Bacteria</taxon>
        <taxon>Pseudomonadati</taxon>
        <taxon>Pseudomonadota</taxon>
        <taxon>Alphaproteobacteria</taxon>
        <taxon>Rhodobacterales</taxon>
        <taxon>Paracoccaceae</taxon>
        <taxon>Halovulum</taxon>
    </lineage>
</organism>
<evidence type="ECO:0000313" key="7">
    <source>
        <dbReference type="Proteomes" id="UP000474957"/>
    </source>
</evidence>
<name>A0A6L5YWW8_9RHOB</name>
<evidence type="ECO:0000256" key="4">
    <source>
        <dbReference type="SAM" id="SignalP"/>
    </source>
</evidence>
<dbReference type="InterPro" id="IPR008397">
    <property type="entry name" value="Alginate_lyase_dom"/>
</dbReference>
<proteinExistence type="predicted"/>
<keyword evidence="2" id="KW-0456">Lyase</keyword>
<dbReference type="InterPro" id="IPR008929">
    <property type="entry name" value="Chondroitin_lyas"/>
</dbReference>
<keyword evidence="7" id="KW-1185">Reference proteome</keyword>
<sequence length="371" mass="38902">MAGEGDRRRRRTGRPAGPSAGAALGRLTGAALVLAAVAALPGPAAAETPGANCAPAPAPVQALAYGSRYADGSENRTRLDADADAEVDAALKPVDDFLRDLADRANGVHAPGADPPAIAACVLARLAPWARADALAELDTTAARLTAGSRLAAFALILRQVVPHAGAGDGDKVGLVSDWLARRVVAQMRFWEQDAPEGARQGNLRAWAALAAAATADLTDDAIMRGWAAWSTAHVLCTANPDGSLPQEMTRGRWALHYQLHAVAPLAVSAALLEPRGFPVAGRCGAALARVVRYTVSELDDGRLTQARTGEVQTFFDGTRQLEGFNLAWLEAYLTLDPDPALEALASVWRPLSHSKLGGDQTAIWAAERDR</sequence>
<dbReference type="Proteomes" id="UP000474957">
    <property type="component" value="Unassembled WGS sequence"/>
</dbReference>
<protein>
    <recommendedName>
        <fullName evidence="5">Alginate lyase domain-containing protein</fullName>
    </recommendedName>
</protein>
<dbReference type="EMBL" id="WIND01000002">
    <property type="protein sequence ID" value="MSU88836.1"/>
    <property type="molecule type" value="Genomic_DNA"/>
</dbReference>
<dbReference type="Gene3D" id="1.50.10.100">
    <property type="entry name" value="Chondroitin AC/alginate lyase"/>
    <property type="match status" value="1"/>
</dbReference>
<evidence type="ECO:0000256" key="3">
    <source>
        <dbReference type="SAM" id="MobiDB-lite"/>
    </source>
</evidence>
<feature type="region of interest" description="Disordered" evidence="3">
    <location>
        <begin position="1"/>
        <end position="22"/>
    </location>
</feature>
<dbReference type="GO" id="GO:0042597">
    <property type="term" value="C:periplasmic space"/>
    <property type="evidence" value="ECO:0007669"/>
    <property type="project" value="InterPro"/>
</dbReference>